<dbReference type="Proteomes" id="UP001149140">
    <property type="component" value="Unassembled WGS sequence"/>
</dbReference>
<sequence length="141" mass="15165">MSDFIGDLRRDLEQRLKEVERELANVDPLLRERDRLRSALATPPFATTATTAASARVTTKSASPRKVKPRAPRGANREAIVRVVGERPGVSAAEISDVTKISRAVTYNTLAKLIEQGQIAKTELPGGQTGYKPGDGAPSEG</sequence>
<name>A0A9X3N0A5_9ACTN</name>
<feature type="region of interest" description="Disordered" evidence="1">
    <location>
        <begin position="49"/>
        <end position="75"/>
    </location>
</feature>
<keyword evidence="3" id="KW-1185">Reference proteome</keyword>
<dbReference type="InterPro" id="IPR036390">
    <property type="entry name" value="WH_DNA-bd_sf"/>
</dbReference>
<dbReference type="Gene3D" id="1.10.10.10">
    <property type="entry name" value="Winged helix-like DNA-binding domain superfamily/Winged helix DNA-binding domain"/>
    <property type="match status" value="1"/>
</dbReference>
<organism evidence="2 3">
    <name type="scientific">Solirubrobacter ginsenosidimutans</name>
    <dbReference type="NCBI Taxonomy" id="490573"/>
    <lineage>
        <taxon>Bacteria</taxon>
        <taxon>Bacillati</taxon>
        <taxon>Actinomycetota</taxon>
        <taxon>Thermoleophilia</taxon>
        <taxon>Solirubrobacterales</taxon>
        <taxon>Solirubrobacteraceae</taxon>
        <taxon>Solirubrobacter</taxon>
    </lineage>
</organism>
<comment type="caution">
    <text evidence="2">The sequence shown here is derived from an EMBL/GenBank/DDBJ whole genome shotgun (WGS) entry which is preliminary data.</text>
</comment>
<proteinExistence type="predicted"/>
<dbReference type="SUPFAM" id="SSF46785">
    <property type="entry name" value="Winged helix' DNA-binding domain"/>
    <property type="match status" value="1"/>
</dbReference>
<dbReference type="EMBL" id="JAPDOD010000018">
    <property type="protein sequence ID" value="MDA0162488.1"/>
    <property type="molecule type" value="Genomic_DNA"/>
</dbReference>
<accession>A0A9X3N0A5</accession>
<feature type="region of interest" description="Disordered" evidence="1">
    <location>
        <begin position="119"/>
        <end position="141"/>
    </location>
</feature>
<evidence type="ECO:0000313" key="3">
    <source>
        <dbReference type="Proteomes" id="UP001149140"/>
    </source>
</evidence>
<dbReference type="RefSeq" id="WP_270041727.1">
    <property type="nucleotide sequence ID" value="NZ_JAPDOD010000018.1"/>
</dbReference>
<evidence type="ECO:0000313" key="2">
    <source>
        <dbReference type="EMBL" id="MDA0162488.1"/>
    </source>
</evidence>
<protein>
    <submittedName>
        <fullName evidence="2">Uncharacterized protein</fullName>
    </submittedName>
</protein>
<gene>
    <name evidence="2" type="ORF">OM076_19600</name>
</gene>
<reference evidence="2" key="1">
    <citation type="submission" date="2022-10" db="EMBL/GenBank/DDBJ databases">
        <title>The WGS of Solirubrobacter ginsenosidimutans DSM 21036.</title>
        <authorList>
            <person name="Jiang Z."/>
        </authorList>
    </citation>
    <scope>NUCLEOTIDE SEQUENCE</scope>
    <source>
        <strain evidence="2">DSM 21036</strain>
    </source>
</reference>
<dbReference type="AlphaFoldDB" id="A0A9X3N0A5"/>
<evidence type="ECO:0000256" key="1">
    <source>
        <dbReference type="SAM" id="MobiDB-lite"/>
    </source>
</evidence>
<dbReference type="InterPro" id="IPR036388">
    <property type="entry name" value="WH-like_DNA-bd_sf"/>
</dbReference>
<feature type="compositionally biased region" description="Low complexity" evidence="1">
    <location>
        <begin position="49"/>
        <end position="62"/>
    </location>
</feature>